<dbReference type="HOGENOM" id="CLU_3050075_0_0_1"/>
<organism evidence="1 2">
    <name type="scientific">Botryotinia fuckeliana (strain T4)</name>
    <name type="common">Noble rot fungus</name>
    <name type="synonym">Botrytis cinerea</name>
    <dbReference type="NCBI Taxonomy" id="999810"/>
    <lineage>
        <taxon>Eukaryota</taxon>
        <taxon>Fungi</taxon>
        <taxon>Dikarya</taxon>
        <taxon>Ascomycota</taxon>
        <taxon>Pezizomycotina</taxon>
        <taxon>Leotiomycetes</taxon>
        <taxon>Helotiales</taxon>
        <taxon>Sclerotiniaceae</taxon>
        <taxon>Botrytis</taxon>
    </lineage>
</organism>
<name>G2YE32_BOTF4</name>
<dbReference type="AlphaFoldDB" id="G2YE32"/>
<accession>G2YE32</accession>
<gene>
    <name evidence="1" type="ORF">BofuT4_P093020.1</name>
</gene>
<reference evidence="2" key="1">
    <citation type="journal article" date="2011" name="PLoS Genet.">
        <title>Genomic analysis of the necrotrophic fungal pathogens Sclerotinia sclerotiorum and Botrytis cinerea.</title>
        <authorList>
            <person name="Amselem J."/>
            <person name="Cuomo C.A."/>
            <person name="van Kan J.A."/>
            <person name="Viaud M."/>
            <person name="Benito E.P."/>
            <person name="Couloux A."/>
            <person name="Coutinho P.M."/>
            <person name="de Vries R.P."/>
            <person name="Dyer P.S."/>
            <person name="Fillinger S."/>
            <person name="Fournier E."/>
            <person name="Gout L."/>
            <person name="Hahn M."/>
            <person name="Kohn L."/>
            <person name="Lapalu N."/>
            <person name="Plummer K.M."/>
            <person name="Pradier J.M."/>
            <person name="Quevillon E."/>
            <person name="Sharon A."/>
            <person name="Simon A."/>
            <person name="ten Have A."/>
            <person name="Tudzynski B."/>
            <person name="Tudzynski P."/>
            <person name="Wincker P."/>
            <person name="Andrew M."/>
            <person name="Anthouard V."/>
            <person name="Beever R.E."/>
            <person name="Beffa R."/>
            <person name="Benoit I."/>
            <person name="Bouzid O."/>
            <person name="Brault B."/>
            <person name="Chen Z."/>
            <person name="Choquer M."/>
            <person name="Collemare J."/>
            <person name="Cotton P."/>
            <person name="Danchin E.G."/>
            <person name="Da Silva C."/>
            <person name="Gautier A."/>
            <person name="Giraud C."/>
            <person name="Giraud T."/>
            <person name="Gonzalez C."/>
            <person name="Grossetete S."/>
            <person name="Guldener U."/>
            <person name="Henrissat B."/>
            <person name="Howlett B.J."/>
            <person name="Kodira C."/>
            <person name="Kretschmer M."/>
            <person name="Lappartient A."/>
            <person name="Leroch M."/>
            <person name="Levis C."/>
            <person name="Mauceli E."/>
            <person name="Neuveglise C."/>
            <person name="Oeser B."/>
            <person name="Pearson M."/>
            <person name="Poulain J."/>
            <person name="Poussereau N."/>
            <person name="Quesneville H."/>
            <person name="Rascle C."/>
            <person name="Schumacher J."/>
            <person name="Segurens B."/>
            <person name="Sexton A."/>
            <person name="Silva E."/>
            <person name="Sirven C."/>
            <person name="Soanes D.M."/>
            <person name="Talbot N.J."/>
            <person name="Templeton M."/>
            <person name="Yandava C."/>
            <person name="Yarden O."/>
            <person name="Zeng Q."/>
            <person name="Rollins J.A."/>
            <person name="Lebrun M.H."/>
            <person name="Dickman M."/>
        </authorList>
    </citation>
    <scope>NUCLEOTIDE SEQUENCE [LARGE SCALE GENOMIC DNA]</scope>
    <source>
        <strain evidence="2">T4</strain>
    </source>
</reference>
<dbReference type="Proteomes" id="UP000008177">
    <property type="component" value="Unplaced contigs"/>
</dbReference>
<evidence type="ECO:0000313" key="1">
    <source>
        <dbReference type="EMBL" id="CCD50030.1"/>
    </source>
</evidence>
<dbReference type="EMBL" id="FQ790322">
    <property type="protein sequence ID" value="CCD50030.1"/>
    <property type="molecule type" value="Genomic_DNA"/>
</dbReference>
<dbReference type="InParanoid" id="G2YE32"/>
<evidence type="ECO:0000313" key="2">
    <source>
        <dbReference type="Proteomes" id="UP000008177"/>
    </source>
</evidence>
<sequence length="54" mass="6319">MYTNQSKTILKASDLLNNCQPSLYLRRRHRSDTYSSLQVLLNQSVDHHINDCAR</sequence>
<proteinExistence type="predicted"/>
<protein>
    <submittedName>
        <fullName evidence="1">Uncharacterized protein</fullName>
    </submittedName>
</protein>